<protein>
    <submittedName>
        <fullName evidence="2">Uncharacterized protein</fullName>
    </submittedName>
</protein>
<sequence length="523" mass="57759">MSENSGSNSTPGEPHPNMKGSVHCDPAPAEQTKHLSRRAHSHSRQLSVSLSIRLPADHQNPAQSPHHTVPAHVDPIDHIMSAPPNIYAYCYAKFLVDISPDDAIKILWEGSERGDIKLNERVDQACMKLGGRSVNEIKGMIEARRWDELKDLRQSPTPSAMTPRDHRRTATGQTMPPTPSSTASGSPPLQRNSHDWILVYHMREEVRLTAKPSGSEHYLIGEDKLERFHGLIIHWTTHPQKVTLGGQLIDVAASVRLTWNRPEDSGTMYEQFWVVRPGLIQHADVLLGYKDQQFGIGRTKATNKTLAAVNSPLSLDPQDFCQVPPVPTPPQHQGFRQSSSTAIYSVHGSSPQGFGQASHSDFGMPNHQPPGPSARTDTMTSGPRSMYNSVSSRPPSMMERSPSRPQSASSTKTARPSKLNTVLVQLSFKGSGKMILALDLTKSGDEIVSYLEPLILKLSKGQHLDRSVHDLTITPLNGTEAEPQISPLSEEQFDYTWDAMAEFMRENRAGAESKKAEFQLDIG</sequence>
<dbReference type="OrthoDB" id="3547724at2759"/>
<evidence type="ECO:0000313" key="2">
    <source>
        <dbReference type="EMBL" id="CZR51163.1"/>
    </source>
</evidence>
<feature type="region of interest" description="Disordered" evidence="1">
    <location>
        <begin position="150"/>
        <end position="190"/>
    </location>
</feature>
<dbReference type="Proteomes" id="UP000184330">
    <property type="component" value="Unassembled WGS sequence"/>
</dbReference>
<evidence type="ECO:0000313" key="3">
    <source>
        <dbReference type="Proteomes" id="UP000184330"/>
    </source>
</evidence>
<dbReference type="EMBL" id="FJOG01000001">
    <property type="protein sequence ID" value="CZR51163.1"/>
    <property type="molecule type" value="Genomic_DNA"/>
</dbReference>
<evidence type="ECO:0000256" key="1">
    <source>
        <dbReference type="SAM" id="MobiDB-lite"/>
    </source>
</evidence>
<organism evidence="2 3">
    <name type="scientific">Phialocephala subalpina</name>
    <dbReference type="NCBI Taxonomy" id="576137"/>
    <lineage>
        <taxon>Eukaryota</taxon>
        <taxon>Fungi</taxon>
        <taxon>Dikarya</taxon>
        <taxon>Ascomycota</taxon>
        <taxon>Pezizomycotina</taxon>
        <taxon>Leotiomycetes</taxon>
        <taxon>Helotiales</taxon>
        <taxon>Mollisiaceae</taxon>
        <taxon>Phialocephala</taxon>
        <taxon>Phialocephala fortinii species complex</taxon>
    </lineage>
</organism>
<proteinExistence type="predicted"/>
<accession>A0A1L7WEE5</accession>
<reference evidence="2 3" key="1">
    <citation type="submission" date="2016-03" db="EMBL/GenBank/DDBJ databases">
        <authorList>
            <person name="Ploux O."/>
        </authorList>
    </citation>
    <scope>NUCLEOTIDE SEQUENCE [LARGE SCALE GENOMIC DNA]</scope>
    <source>
        <strain evidence="2 3">UAMH 11012</strain>
    </source>
</reference>
<feature type="region of interest" description="Disordered" evidence="1">
    <location>
        <begin position="319"/>
        <end position="416"/>
    </location>
</feature>
<feature type="compositionally biased region" description="Low complexity" evidence="1">
    <location>
        <begin position="389"/>
        <end position="407"/>
    </location>
</feature>
<feature type="compositionally biased region" description="Polar residues" evidence="1">
    <location>
        <begin position="375"/>
        <end position="388"/>
    </location>
</feature>
<name>A0A1L7WEE5_9HELO</name>
<keyword evidence="3" id="KW-1185">Reference proteome</keyword>
<gene>
    <name evidence="2" type="ORF">PAC_01038</name>
</gene>
<feature type="compositionally biased region" description="Polar residues" evidence="1">
    <location>
        <begin position="334"/>
        <end position="359"/>
    </location>
</feature>
<feature type="region of interest" description="Disordered" evidence="1">
    <location>
        <begin position="1"/>
        <end position="46"/>
    </location>
</feature>
<dbReference type="AlphaFoldDB" id="A0A1L7WEE5"/>
<feature type="compositionally biased region" description="Basic residues" evidence="1">
    <location>
        <begin position="34"/>
        <end position="43"/>
    </location>
</feature>
<feature type="compositionally biased region" description="Polar residues" evidence="1">
    <location>
        <begin position="1"/>
        <end position="11"/>
    </location>
</feature>